<dbReference type="PROSITE" id="PS00895">
    <property type="entry name" value="3_HYDROXYISOBUT_DH"/>
    <property type="match status" value="1"/>
</dbReference>
<keyword evidence="4 6" id="KW-0560">Oxidoreductase</keyword>
<evidence type="ECO:0000313" key="6">
    <source>
        <dbReference type="EMBL" id="TMJ13130.1"/>
    </source>
</evidence>
<dbReference type="GO" id="GO:0008115">
    <property type="term" value="F:sarcosine oxidase activity"/>
    <property type="evidence" value="ECO:0007669"/>
    <property type="project" value="TreeGrafter"/>
</dbReference>
<evidence type="ECO:0000256" key="1">
    <source>
        <dbReference type="ARBA" id="ARBA00001974"/>
    </source>
</evidence>
<dbReference type="NCBIfam" id="NF008425">
    <property type="entry name" value="PRK11259.1"/>
    <property type="match status" value="1"/>
</dbReference>
<name>A0A537LYQ1_9BACT</name>
<dbReference type="InterPro" id="IPR045170">
    <property type="entry name" value="MTOX"/>
</dbReference>
<dbReference type="GO" id="GO:0050660">
    <property type="term" value="F:flavin adenine dinucleotide binding"/>
    <property type="evidence" value="ECO:0007669"/>
    <property type="project" value="InterPro"/>
</dbReference>
<proteinExistence type="predicted"/>
<protein>
    <submittedName>
        <fullName evidence="6">N-methyl-L-tryptophan oxidase</fullName>
        <ecNumber evidence="6">1.5.3.2</ecNumber>
    </submittedName>
</protein>
<gene>
    <name evidence="6" type="primary">solA</name>
    <name evidence="6" type="ORF">E6G98_01355</name>
</gene>
<dbReference type="EMBL" id="VBAI01000011">
    <property type="protein sequence ID" value="TMJ13130.1"/>
    <property type="molecule type" value="Genomic_DNA"/>
</dbReference>
<feature type="domain" description="FAD dependent oxidoreductase" evidence="5">
    <location>
        <begin position="5"/>
        <end position="357"/>
    </location>
</feature>
<dbReference type="Proteomes" id="UP000315217">
    <property type="component" value="Unassembled WGS sequence"/>
</dbReference>
<evidence type="ECO:0000256" key="3">
    <source>
        <dbReference type="ARBA" id="ARBA00022827"/>
    </source>
</evidence>
<dbReference type="Pfam" id="PF01266">
    <property type="entry name" value="DAO"/>
    <property type="match status" value="1"/>
</dbReference>
<keyword evidence="3" id="KW-0274">FAD</keyword>
<dbReference type="GO" id="GO:0050131">
    <property type="term" value="F:N-methyl-L-amino-acid oxidase activity"/>
    <property type="evidence" value="ECO:0007669"/>
    <property type="project" value="UniProtKB-EC"/>
</dbReference>
<dbReference type="SUPFAM" id="SSF54373">
    <property type="entry name" value="FAD-linked reductases, C-terminal domain"/>
    <property type="match status" value="1"/>
</dbReference>
<keyword evidence="2" id="KW-0285">Flavoprotein</keyword>
<dbReference type="InterPro" id="IPR006076">
    <property type="entry name" value="FAD-dep_OxRdtase"/>
</dbReference>
<dbReference type="SUPFAM" id="SSF51905">
    <property type="entry name" value="FAD/NAD(P)-binding domain"/>
    <property type="match status" value="1"/>
</dbReference>
<accession>A0A537LYQ1</accession>
<dbReference type="Gene3D" id="3.30.9.10">
    <property type="entry name" value="D-Amino Acid Oxidase, subunit A, domain 2"/>
    <property type="match status" value="1"/>
</dbReference>
<dbReference type="Gene3D" id="3.50.50.60">
    <property type="entry name" value="FAD/NAD(P)-binding domain"/>
    <property type="match status" value="1"/>
</dbReference>
<dbReference type="EC" id="1.5.3.2" evidence="6"/>
<dbReference type="PANTHER" id="PTHR10961:SF7">
    <property type="entry name" value="FAD DEPENDENT OXIDOREDUCTASE DOMAIN-CONTAINING PROTEIN"/>
    <property type="match status" value="1"/>
</dbReference>
<dbReference type="AlphaFoldDB" id="A0A537LYQ1"/>
<evidence type="ECO:0000256" key="4">
    <source>
        <dbReference type="ARBA" id="ARBA00023002"/>
    </source>
</evidence>
<dbReference type="InterPro" id="IPR002204">
    <property type="entry name" value="3-OH-isobutyrate_DH-rel_CS"/>
</dbReference>
<evidence type="ECO:0000256" key="2">
    <source>
        <dbReference type="ARBA" id="ARBA00022630"/>
    </source>
</evidence>
<comment type="caution">
    <text evidence="6">The sequence shown here is derived from an EMBL/GenBank/DDBJ whole genome shotgun (WGS) entry which is preliminary data.</text>
</comment>
<organism evidence="6 7">
    <name type="scientific">Candidatus Segetimicrobium genomatis</name>
    <dbReference type="NCBI Taxonomy" id="2569760"/>
    <lineage>
        <taxon>Bacteria</taxon>
        <taxon>Bacillati</taxon>
        <taxon>Candidatus Sysuimicrobiota</taxon>
        <taxon>Candidatus Sysuimicrobiia</taxon>
        <taxon>Candidatus Sysuimicrobiales</taxon>
        <taxon>Candidatus Segetimicrobiaceae</taxon>
        <taxon>Candidatus Segetimicrobium</taxon>
    </lineage>
</organism>
<sequence length="376" mass="41509">MPTADVIVLGLGAMGSAAAYHLARRGVRVAGIEQYTPAHDRGSSHGRSRIIREAYFEHPDYVPLIQRAYELWRGLEQETRERLLIMTGGLMIGPHEGVLVQGALASARTHRLPHELISAEEVQRRFPPFRLPPSTVAVQEPNAGVLFPEACVRAHLDGAAAAGAALHFEEAVRRWSASVDRVEVTTSRATYTAGRLVVTAGPWAPAVLRELGLPLQVERNVMYWFAPLRNGQAFAPDRFPIYICEYRKDAFFYGFPALPDGSVKVAHHHSGQWCTPDTIRREVGPDEVDRMRALLAGHLPDAGGELQQTATCMYTNTPDGHFLIDRHPQWGTVTIACGFSGHGFKFASVVGEVLADLALDGRTRHRIALFRLARFS</sequence>
<dbReference type="PANTHER" id="PTHR10961">
    <property type="entry name" value="PEROXISOMAL SARCOSINE OXIDASE"/>
    <property type="match status" value="1"/>
</dbReference>
<reference evidence="6 7" key="1">
    <citation type="journal article" date="2019" name="Nat. Microbiol.">
        <title>Mediterranean grassland soil C-N compound turnover is dependent on rainfall and depth, and is mediated by genomically divergent microorganisms.</title>
        <authorList>
            <person name="Diamond S."/>
            <person name="Andeer P.F."/>
            <person name="Li Z."/>
            <person name="Crits-Christoph A."/>
            <person name="Burstein D."/>
            <person name="Anantharaman K."/>
            <person name="Lane K.R."/>
            <person name="Thomas B.C."/>
            <person name="Pan C."/>
            <person name="Northen T.R."/>
            <person name="Banfield J.F."/>
        </authorList>
    </citation>
    <scope>NUCLEOTIDE SEQUENCE [LARGE SCALE GENOMIC DNA]</scope>
    <source>
        <strain evidence="6">NP_1</strain>
    </source>
</reference>
<evidence type="ECO:0000259" key="5">
    <source>
        <dbReference type="Pfam" id="PF01266"/>
    </source>
</evidence>
<evidence type="ECO:0000313" key="7">
    <source>
        <dbReference type="Proteomes" id="UP000315217"/>
    </source>
</evidence>
<dbReference type="InterPro" id="IPR036188">
    <property type="entry name" value="FAD/NAD-bd_sf"/>
</dbReference>
<comment type="cofactor">
    <cofactor evidence="1">
        <name>FAD</name>
        <dbReference type="ChEBI" id="CHEBI:57692"/>
    </cofactor>
</comment>